<feature type="compositionally biased region" description="Polar residues" evidence="1">
    <location>
        <begin position="415"/>
        <end position="439"/>
    </location>
</feature>
<evidence type="ECO:0000256" key="1">
    <source>
        <dbReference type="SAM" id="MobiDB-lite"/>
    </source>
</evidence>
<feature type="compositionally biased region" description="Polar residues" evidence="1">
    <location>
        <begin position="446"/>
        <end position="455"/>
    </location>
</feature>
<feature type="region of interest" description="Disordered" evidence="1">
    <location>
        <begin position="395"/>
        <end position="499"/>
    </location>
</feature>
<keyword evidence="3" id="KW-1185">Reference proteome</keyword>
<name>A0A8H7TII6_9HELO</name>
<dbReference type="AlphaFoldDB" id="A0A8H7TII6"/>
<reference evidence="2" key="1">
    <citation type="submission" date="2021-02" db="EMBL/GenBank/DDBJ databases">
        <title>Genome sequence Cadophora malorum strain M34.</title>
        <authorList>
            <person name="Stefanovic E."/>
            <person name="Vu D."/>
            <person name="Scully C."/>
            <person name="Dijksterhuis J."/>
            <person name="Roader J."/>
            <person name="Houbraken J."/>
        </authorList>
    </citation>
    <scope>NUCLEOTIDE SEQUENCE</scope>
    <source>
        <strain evidence="2">M34</strain>
    </source>
</reference>
<accession>A0A8H7TII6</accession>
<dbReference type="OrthoDB" id="3552690at2759"/>
<evidence type="ECO:0000313" key="3">
    <source>
        <dbReference type="Proteomes" id="UP000664132"/>
    </source>
</evidence>
<sequence>MSLSKYTSSLNMIPPRSKPESFHHFVYDFPCVFGRQFPNATAKSIGIIPDWEFHFNQKNRANLRPRFETRVAGFEPVGNEYLIPAPAAKKQCFDSRKGYPACGVVFEVNGHDNQQIEQAFVKQRRQRVVCRALVAPARGLAIDPKAVRIVSAFVDLHHTRQGNNPAGFMSPAERQRWIETIALYTRHNMPRALRDFMLNLINGRATNLFSPIYVDPEAYPLEATRVFRRLLEKRDREESNRPRLPLPLVNLQKHVSTHKGTIRPAVQVNNNNNQGSPIDCYNNEQIKDQVDNLDEHNLPQKAYILQEEYYEKHGILAPPCPVNDKQAKIYEDYHDEVMRGQVDVDFQDTKYLKATINYWDRISERCDDGLDILDTIKESRGERRWIHPYTAEIIDDSEDEEESTLPQPKPAPNVVTKNHSNVTHNGASNIARQVPSTVVDNKRQRPQNQQEYQSTGQPPAKKQKAQQPGPPRALNGQQDHGMASYTSTLFPVKQQRPAN</sequence>
<protein>
    <submittedName>
        <fullName evidence="2">Uncharacterized protein</fullName>
    </submittedName>
</protein>
<evidence type="ECO:0000313" key="2">
    <source>
        <dbReference type="EMBL" id="KAG4419408.1"/>
    </source>
</evidence>
<gene>
    <name evidence="2" type="ORF">IFR04_007459</name>
</gene>
<proteinExistence type="predicted"/>
<comment type="caution">
    <text evidence="2">The sequence shown here is derived from an EMBL/GenBank/DDBJ whole genome shotgun (WGS) entry which is preliminary data.</text>
</comment>
<dbReference type="EMBL" id="JAFJYH010000106">
    <property type="protein sequence ID" value="KAG4419408.1"/>
    <property type="molecule type" value="Genomic_DNA"/>
</dbReference>
<organism evidence="2 3">
    <name type="scientific">Cadophora malorum</name>
    <dbReference type="NCBI Taxonomy" id="108018"/>
    <lineage>
        <taxon>Eukaryota</taxon>
        <taxon>Fungi</taxon>
        <taxon>Dikarya</taxon>
        <taxon>Ascomycota</taxon>
        <taxon>Pezizomycotina</taxon>
        <taxon>Leotiomycetes</taxon>
        <taxon>Helotiales</taxon>
        <taxon>Ploettnerulaceae</taxon>
        <taxon>Cadophora</taxon>
    </lineage>
</organism>
<dbReference type="Proteomes" id="UP000664132">
    <property type="component" value="Unassembled WGS sequence"/>
</dbReference>